<name>A0A0F4YKM3_RASE3</name>
<reference evidence="1 2" key="1">
    <citation type="submission" date="2015-04" db="EMBL/GenBank/DDBJ databases">
        <authorList>
            <person name="Heijne W.H."/>
            <person name="Fedorova N.D."/>
            <person name="Nierman W.C."/>
            <person name="Vollebregt A.W."/>
            <person name="Zhao Z."/>
            <person name="Wu L."/>
            <person name="Kumar M."/>
            <person name="Stam H."/>
            <person name="van den Berg M.A."/>
            <person name="Pel H.J."/>
        </authorList>
    </citation>
    <scope>NUCLEOTIDE SEQUENCE [LARGE SCALE GENOMIC DNA]</scope>
    <source>
        <strain evidence="1 2">CBS 393.64</strain>
    </source>
</reference>
<organism evidence="1 2">
    <name type="scientific">Rasamsonia emersonii (strain ATCC 16479 / CBS 393.64 / IMI 116815)</name>
    <dbReference type="NCBI Taxonomy" id="1408163"/>
    <lineage>
        <taxon>Eukaryota</taxon>
        <taxon>Fungi</taxon>
        <taxon>Dikarya</taxon>
        <taxon>Ascomycota</taxon>
        <taxon>Pezizomycotina</taxon>
        <taxon>Eurotiomycetes</taxon>
        <taxon>Eurotiomycetidae</taxon>
        <taxon>Eurotiales</taxon>
        <taxon>Trichocomaceae</taxon>
        <taxon>Rasamsonia</taxon>
    </lineage>
</organism>
<dbReference type="PANTHER" id="PTHR42087:SF2">
    <property type="match status" value="1"/>
</dbReference>
<gene>
    <name evidence="1" type="ORF">T310_7631</name>
</gene>
<accession>A0A0F4YKM3</accession>
<dbReference type="PANTHER" id="PTHR42087">
    <property type="entry name" value="ILP IS AN APOPTOSIS INHIBITOR"/>
    <property type="match status" value="1"/>
</dbReference>
<sequence length="212" mass="23814">MRPGPSLTSTIEMPCAASCADTNKVHPVEWFPYYQNCVRYFLDVAQHTPSAQSLAAYLNISLPCQRAYDPVLRYSEASASLESDYRSASSVRSGTVSIIPYIRRLVVTAMDTPNVLQGLFGDDWKLGIGHLHSQERINYLFAAKSGGWLSTKSQYDILPDETVPFLRPLRDPQEEEIRAAEARWSDWLAMEDWMIRLTFVTAFDTLTGGLPG</sequence>
<protein>
    <submittedName>
        <fullName evidence="1">Uncharacterized protein</fullName>
    </submittedName>
</protein>
<dbReference type="Proteomes" id="UP000053958">
    <property type="component" value="Unassembled WGS sequence"/>
</dbReference>
<dbReference type="AlphaFoldDB" id="A0A0F4YKM3"/>
<dbReference type="GeneID" id="25319901"/>
<dbReference type="InterPro" id="IPR053267">
    <property type="entry name" value="Verrucosidin_biosynth-assoc"/>
</dbReference>
<comment type="caution">
    <text evidence="1">The sequence shown here is derived from an EMBL/GenBank/DDBJ whole genome shotgun (WGS) entry which is preliminary data.</text>
</comment>
<evidence type="ECO:0000313" key="2">
    <source>
        <dbReference type="Proteomes" id="UP000053958"/>
    </source>
</evidence>
<proteinExistence type="predicted"/>
<dbReference type="EMBL" id="LASV01000457">
    <property type="protein sequence ID" value="KKA18426.1"/>
    <property type="molecule type" value="Genomic_DNA"/>
</dbReference>
<dbReference type="OrthoDB" id="5335812at2759"/>
<dbReference type="RefSeq" id="XP_013325038.1">
    <property type="nucleotide sequence ID" value="XM_013469584.1"/>
</dbReference>
<evidence type="ECO:0000313" key="1">
    <source>
        <dbReference type="EMBL" id="KKA18426.1"/>
    </source>
</evidence>
<keyword evidence="2" id="KW-1185">Reference proteome</keyword>